<protein>
    <recommendedName>
        <fullName evidence="13">Acidic mammalian chitinase</fullName>
        <ecNumber evidence="4">3.2.1.14</ecNumber>
    </recommendedName>
</protein>
<comment type="subcellular location">
    <subcellularLocation>
        <location evidence="2">Cytoplasm</location>
    </subcellularLocation>
</comment>
<keyword evidence="5" id="KW-0963">Cytoplasm</keyword>
<evidence type="ECO:0000259" key="17">
    <source>
        <dbReference type="PROSITE" id="PS51910"/>
    </source>
</evidence>
<dbReference type="FunFam" id="2.170.140.10:FF:000001">
    <property type="entry name" value="Acidic mammalian chitinase"/>
    <property type="match status" value="1"/>
</dbReference>
<dbReference type="GO" id="GO:0006032">
    <property type="term" value="P:chitin catabolic process"/>
    <property type="evidence" value="ECO:0007669"/>
    <property type="project" value="UniProtKB-KW"/>
</dbReference>
<feature type="domain" description="Chitin-binding type-2" evidence="16">
    <location>
        <begin position="475"/>
        <end position="524"/>
    </location>
</feature>
<dbReference type="AlphaFoldDB" id="B3VE21"/>
<dbReference type="CDD" id="cd02872">
    <property type="entry name" value="GH18_chitolectin_chitotriosidase"/>
    <property type="match status" value="1"/>
</dbReference>
<evidence type="ECO:0000313" key="18">
    <source>
        <dbReference type="EMBL" id="ACF10400.1"/>
    </source>
</evidence>
<gene>
    <name evidence="18" type="primary">chit</name>
</gene>
<dbReference type="InterPro" id="IPR002557">
    <property type="entry name" value="Chitin-bd_dom"/>
</dbReference>
<dbReference type="SMART" id="SM00494">
    <property type="entry name" value="ChtBD2"/>
    <property type="match status" value="1"/>
</dbReference>
<dbReference type="PANTHER" id="PTHR11177">
    <property type="entry name" value="CHITINASE"/>
    <property type="match status" value="1"/>
</dbReference>
<dbReference type="Gene3D" id="2.170.140.10">
    <property type="entry name" value="Chitin binding domain"/>
    <property type="match status" value="1"/>
</dbReference>
<keyword evidence="10" id="KW-1015">Disulfide bond</keyword>
<dbReference type="CAZy" id="GH18">
    <property type="family name" value="Glycoside Hydrolase Family 18"/>
</dbReference>
<dbReference type="InterPro" id="IPR017853">
    <property type="entry name" value="GH"/>
</dbReference>
<comment type="subunit">
    <text evidence="12">Interacts with EGFR.</text>
</comment>
<keyword evidence="18" id="KW-0326">Glycosidase</keyword>
<name>B3VE21_LETCA</name>
<dbReference type="Gene3D" id="3.20.20.80">
    <property type="entry name" value="Glycosidases"/>
    <property type="match status" value="1"/>
</dbReference>
<reference evidence="18" key="1">
    <citation type="journal article" date="2009" name="Dev. Comp. Immunol.">
        <title>Identification and characterization of a chitinase-coding gene from Lamprey (Lampetra japonica) with a role in gonadal development and innate immunity.</title>
        <authorList>
            <person name="Liu X."/>
            <person name="Li-Ling J."/>
            <person name="Hou L."/>
            <person name="Li Q."/>
            <person name="Ma F."/>
        </authorList>
    </citation>
    <scope>NUCLEOTIDE SEQUENCE</scope>
    <source>
        <tissue evidence="18">Liver</tissue>
    </source>
</reference>
<evidence type="ECO:0000256" key="2">
    <source>
        <dbReference type="ARBA" id="ARBA00004496"/>
    </source>
</evidence>
<evidence type="ECO:0000256" key="5">
    <source>
        <dbReference type="ARBA" id="ARBA00022490"/>
    </source>
</evidence>
<dbReference type="InterPro" id="IPR029070">
    <property type="entry name" value="Chitinase_insertion_sf"/>
</dbReference>
<dbReference type="GO" id="GO:0008843">
    <property type="term" value="F:endochitinase activity"/>
    <property type="evidence" value="ECO:0007669"/>
    <property type="project" value="UniProtKB-EC"/>
</dbReference>
<evidence type="ECO:0000256" key="7">
    <source>
        <dbReference type="ARBA" id="ARBA00022729"/>
    </source>
</evidence>
<dbReference type="InterPro" id="IPR001223">
    <property type="entry name" value="Glyco_hydro18_cat"/>
</dbReference>
<dbReference type="InterPro" id="IPR036508">
    <property type="entry name" value="Chitin-bd_dom_sf"/>
</dbReference>
<dbReference type="FunFam" id="3.10.50.10:FF:000001">
    <property type="entry name" value="Chitinase 3-like 1"/>
    <property type="match status" value="1"/>
</dbReference>
<feature type="region of interest" description="Disordered" evidence="14">
    <location>
        <begin position="416"/>
        <end position="449"/>
    </location>
</feature>
<dbReference type="EC" id="3.2.1.14" evidence="4"/>
<feature type="signal peptide" evidence="15">
    <location>
        <begin position="1"/>
        <end position="23"/>
    </location>
</feature>
<dbReference type="InterPro" id="IPR011583">
    <property type="entry name" value="Chitinase_II/V-like_cat"/>
</dbReference>
<keyword evidence="8" id="KW-0391">Immunity</keyword>
<evidence type="ECO:0000256" key="13">
    <source>
        <dbReference type="ARBA" id="ARBA00072739"/>
    </source>
</evidence>
<evidence type="ECO:0000256" key="11">
    <source>
        <dbReference type="ARBA" id="ARBA00023326"/>
    </source>
</evidence>
<dbReference type="EMBL" id="EU741679">
    <property type="protein sequence ID" value="ACF10400.1"/>
    <property type="molecule type" value="mRNA"/>
</dbReference>
<evidence type="ECO:0000256" key="14">
    <source>
        <dbReference type="SAM" id="MobiDB-lite"/>
    </source>
</evidence>
<sequence length="524" mass="57646">MGTIPHLFLLCLVAGSFIVFTEGTATEYKRVCYFTNWSQYRLGIGRFTMDNVDATLCTHIIYAFAGFDEKFQVITTQQNDLQTFDTMQKLKLKNHDLKFLLAIGGWNFGVEKFSRMVSCADNRKEFIKSAIAFLHKYKFDGIDYDWEYPAHRGSPATDKHLFTLLIQETKVAFVHNAQITRNPRLLISAAVAAAKSTVAAAYEINLIHRHLDFINLMSYDLQNRNGKTSHHSPLFASKSINQTDTVESSVQTWLRGGVPPEKLVVGLPLYGRSFTLSTTSTGIGAPVSGLGSAGPYTKEKGILAYYEVCPLLNSGYKRVWLDDQKVPYAYRSIYRSGQWVGYDDIPSYRQKVCWLKLKGLGGAMMWSLDMDDFTGKACKGEAYPLLKLVKKILTTDTGTFGQCTLPRLYDTLASKESGATSTPTASGSSSKQESPTSGETSREEDSVPTDADADAIIAAFVGTGRPSGTLAAAGDSFCAGQSDGLYPHASDSHRFYHCANGATSDKACPDGLVYSADIHVCTWP</sequence>
<keyword evidence="9" id="KW-0146">Chitin degradation</keyword>
<evidence type="ECO:0000256" key="6">
    <source>
        <dbReference type="ARBA" id="ARBA00022669"/>
    </source>
</evidence>
<feature type="compositionally biased region" description="Low complexity" evidence="14">
    <location>
        <begin position="417"/>
        <end position="430"/>
    </location>
</feature>
<evidence type="ECO:0000256" key="4">
    <source>
        <dbReference type="ARBA" id="ARBA00012729"/>
    </source>
</evidence>
<dbReference type="GO" id="GO:0002376">
    <property type="term" value="P:immune system process"/>
    <property type="evidence" value="ECO:0007669"/>
    <property type="project" value="UniProtKB-KW"/>
</dbReference>
<dbReference type="GO" id="GO:0005576">
    <property type="term" value="C:extracellular region"/>
    <property type="evidence" value="ECO:0007669"/>
    <property type="project" value="InterPro"/>
</dbReference>
<evidence type="ECO:0000256" key="8">
    <source>
        <dbReference type="ARBA" id="ARBA00022859"/>
    </source>
</evidence>
<evidence type="ECO:0000256" key="1">
    <source>
        <dbReference type="ARBA" id="ARBA00000822"/>
    </source>
</evidence>
<dbReference type="GO" id="GO:0008061">
    <property type="term" value="F:chitin binding"/>
    <property type="evidence" value="ECO:0007669"/>
    <property type="project" value="UniProtKB-KW"/>
</dbReference>
<evidence type="ECO:0000256" key="12">
    <source>
        <dbReference type="ARBA" id="ARBA00062006"/>
    </source>
</evidence>
<keyword evidence="18" id="KW-0378">Hydrolase</keyword>
<dbReference type="GO" id="GO:0000272">
    <property type="term" value="P:polysaccharide catabolic process"/>
    <property type="evidence" value="ECO:0007669"/>
    <property type="project" value="UniProtKB-KW"/>
</dbReference>
<dbReference type="Pfam" id="PF00704">
    <property type="entry name" value="Glyco_hydro_18"/>
    <property type="match status" value="1"/>
</dbReference>
<keyword evidence="6" id="KW-0147">Chitin-binding</keyword>
<evidence type="ECO:0000256" key="9">
    <source>
        <dbReference type="ARBA" id="ARBA00023024"/>
    </source>
</evidence>
<keyword evidence="11" id="KW-0119">Carbohydrate metabolism</keyword>
<dbReference type="SMART" id="SM00636">
    <property type="entry name" value="Glyco_18"/>
    <property type="match status" value="1"/>
</dbReference>
<evidence type="ECO:0000256" key="15">
    <source>
        <dbReference type="SAM" id="SignalP"/>
    </source>
</evidence>
<organism evidence="18">
    <name type="scientific">Lethenteron camtschaticum</name>
    <name type="common">Japanese lamprey</name>
    <name type="synonym">Lampetra japonica</name>
    <dbReference type="NCBI Taxonomy" id="980415"/>
    <lineage>
        <taxon>Eukaryota</taxon>
        <taxon>Metazoa</taxon>
        <taxon>Chordata</taxon>
        <taxon>Craniata</taxon>
        <taxon>Vertebrata</taxon>
        <taxon>Cyclostomata</taxon>
        <taxon>Hyperoartia</taxon>
        <taxon>Petromyzontiformes</taxon>
        <taxon>Petromyzontidae</taxon>
        <taxon>Lethenteron</taxon>
    </lineage>
</organism>
<dbReference type="SUPFAM" id="SSF51445">
    <property type="entry name" value="(Trans)glycosidases"/>
    <property type="match status" value="1"/>
</dbReference>
<dbReference type="SUPFAM" id="SSF54556">
    <property type="entry name" value="Chitinase insertion domain"/>
    <property type="match status" value="1"/>
</dbReference>
<comment type="catalytic activity">
    <reaction evidence="1">
        <text>Random endo-hydrolysis of N-acetyl-beta-D-glucosaminide (1-&gt;4)-beta-linkages in chitin and chitodextrins.</text>
        <dbReference type="EC" id="3.2.1.14"/>
    </reaction>
</comment>
<dbReference type="CAZy" id="CBM14">
    <property type="family name" value="Carbohydrate-Binding Module Family 14"/>
</dbReference>
<evidence type="ECO:0000259" key="16">
    <source>
        <dbReference type="PROSITE" id="PS50940"/>
    </source>
</evidence>
<evidence type="ECO:0000256" key="10">
    <source>
        <dbReference type="ARBA" id="ARBA00023157"/>
    </source>
</evidence>
<accession>B3VE21</accession>
<dbReference type="SMR" id="B3VE21"/>
<comment type="similarity">
    <text evidence="3">Belongs to the glycosyl hydrolase 18 family. Chitinase class II subfamily.</text>
</comment>
<dbReference type="PROSITE" id="PS51910">
    <property type="entry name" value="GH18_2"/>
    <property type="match status" value="1"/>
</dbReference>
<feature type="domain" description="GH18" evidence="17">
    <location>
        <begin position="28"/>
        <end position="396"/>
    </location>
</feature>
<feature type="chain" id="PRO_5002799472" description="Acidic mammalian chitinase" evidence="15">
    <location>
        <begin position="24"/>
        <end position="524"/>
    </location>
</feature>
<dbReference type="Gene3D" id="3.10.50.10">
    <property type="match status" value="1"/>
</dbReference>
<keyword evidence="7 15" id="KW-0732">Signal</keyword>
<dbReference type="SUPFAM" id="SSF57625">
    <property type="entry name" value="Invertebrate chitin-binding proteins"/>
    <property type="match status" value="1"/>
</dbReference>
<proteinExistence type="evidence at transcript level"/>
<dbReference type="PROSITE" id="PS50940">
    <property type="entry name" value="CHIT_BIND_II"/>
    <property type="match status" value="1"/>
</dbReference>
<dbReference type="GO" id="GO:0005737">
    <property type="term" value="C:cytoplasm"/>
    <property type="evidence" value="ECO:0007669"/>
    <property type="project" value="UniProtKB-SubCell"/>
</dbReference>
<dbReference type="FunFam" id="3.20.20.80:FF:000007">
    <property type="entry name" value="Acidic mammalian chitinase"/>
    <property type="match status" value="1"/>
</dbReference>
<evidence type="ECO:0000256" key="3">
    <source>
        <dbReference type="ARBA" id="ARBA00009121"/>
    </source>
</evidence>
<dbReference type="PANTHER" id="PTHR11177:SF317">
    <property type="entry name" value="CHITINASE 12-RELATED"/>
    <property type="match status" value="1"/>
</dbReference>
<dbReference type="Pfam" id="PF01607">
    <property type="entry name" value="CBM_14"/>
    <property type="match status" value="1"/>
</dbReference>
<keyword evidence="11" id="KW-0624">Polysaccharide degradation</keyword>
<dbReference type="InterPro" id="IPR050314">
    <property type="entry name" value="Glycosyl_Hydrlase_18"/>
</dbReference>